<dbReference type="EMBL" id="FAXA01000332">
    <property type="protein sequence ID" value="CUV02914.1"/>
    <property type="molecule type" value="Genomic_DNA"/>
</dbReference>
<sequence>MATVAQHQTYWERAKEAGFDLSWLNQLEENVVGAEVEDVSDNLTGRVAGSIPRPGVAQYGAYPFRTKKEVWGYNLRKLYEEFVSRQWSSATDIPWDTLEELPDDIEAAECQLATFFAQVEFVAADVPGRFIATMSPDYQEVRMALLGQVMDESRHLEVFRKRALANGGGLMRMIDSVTDVVGGSTDSAREYTELSTRLHIVGEGNVLTLFRLGELMAYNEAEKTIYRRCAQDEARHVAIGVLHARYMKECSPERLEEMHSYLDEAENRQSSGAGGENPAARNMLTSEALAVLLGGGKDKTDEGQKILMAVRQKQVKEYFQRLKSAGLDDRITNGRVHPALLETYNPDPA</sequence>
<dbReference type="InterPro" id="IPR012348">
    <property type="entry name" value="RNR-like"/>
</dbReference>
<evidence type="ECO:0000313" key="1">
    <source>
        <dbReference type="EMBL" id="CUV02914.1"/>
    </source>
</evidence>
<dbReference type="SUPFAM" id="SSF47240">
    <property type="entry name" value="Ferritin-like"/>
    <property type="match status" value="1"/>
</dbReference>
<accession>A0A160V9X6</accession>
<reference evidence="1" key="1">
    <citation type="submission" date="2015-10" db="EMBL/GenBank/DDBJ databases">
        <authorList>
            <person name="Gilbert D.G."/>
        </authorList>
    </citation>
    <scope>NUCLEOTIDE SEQUENCE</scope>
</reference>
<gene>
    <name evidence="1" type="ORF">MGWOODY_Clf678</name>
</gene>
<name>A0A160V9X6_9ZZZZ</name>
<dbReference type="Gene3D" id="1.10.620.20">
    <property type="entry name" value="Ribonucleotide Reductase, subunit A"/>
    <property type="match status" value="1"/>
</dbReference>
<dbReference type="InterPro" id="IPR009078">
    <property type="entry name" value="Ferritin-like_SF"/>
</dbReference>
<protein>
    <recommendedName>
        <fullName evidence="2">Ferritin-like domain-containing protein</fullName>
    </recommendedName>
</protein>
<dbReference type="AlphaFoldDB" id="A0A160V9X6"/>
<proteinExistence type="predicted"/>
<dbReference type="GO" id="GO:0016491">
    <property type="term" value="F:oxidoreductase activity"/>
    <property type="evidence" value="ECO:0007669"/>
    <property type="project" value="InterPro"/>
</dbReference>
<organism evidence="1">
    <name type="scientific">hydrothermal vent metagenome</name>
    <dbReference type="NCBI Taxonomy" id="652676"/>
    <lineage>
        <taxon>unclassified sequences</taxon>
        <taxon>metagenomes</taxon>
        <taxon>ecological metagenomes</taxon>
    </lineage>
</organism>
<evidence type="ECO:0008006" key="2">
    <source>
        <dbReference type="Google" id="ProtNLM"/>
    </source>
</evidence>